<evidence type="ECO:0000256" key="5">
    <source>
        <dbReference type="HAMAP-Rule" id="MF_00376"/>
    </source>
</evidence>
<name>A0ABS1HNT2_9BACT</name>
<evidence type="ECO:0000256" key="1">
    <source>
        <dbReference type="ARBA" id="ARBA00009018"/>
    </source>
</evidence>
<dbReference type="EC" id="2.7.1.24" evidence="5 6"/>
<keyword evidence="5" id="KW-0963">Cytoplasm</keyword>
<dbReference type="SUPFAM" id="SSF52540">
    <property type="entry name" value="P-loop containing nucleoside triphosphate hydrolases"/>
    <property type="match status" value="1"/>
</dbReference>
<keyword evidence="5 7" id="KW-0418">Kinase</keyword>
<dbReference type="NCBIfam" id="TIGR00152">
    <property type="entry name" value="dephospho-CoA kinase"/>
    <property type="match status" value="1"/>
</dbReference>
<dbReference type="RefSeq" id="WP_200466573.1">
    <property type="nucleotide sequence ID" value="NZ_JAENRR010000063.1"/>
</dbReference>
<dbReference type="Pfam" id="PF01121">
    <property type="entry name" value="CoaE"/>
    <property type="match status" value="1"/>
</dbReference>
<comment type="function">
    <text evidence="5">Catalyzes the phosphorylation of the 3'-hydroxyl group of dephosphocoenzyme A to form coenzyme A.</text>
</comment>
<proteinExistence type="inferred from homology"/>
<comment type="catalytic activity">
    <reaction evidence="5">
        <text>3'-dephospho-CoA + ATP = ADP + CoA + H(+)</text>
        <dbReference type="Rhea" id="RHEA:18245"/>
        <dbReference type="ChEBI" id="CHEBI:15378"/>
        <dbReference type="ChEBI" id="CHEBI:30616"/>
        <dbReference type="ChEBI" id="CHEBI:57287"/>
        <dbReference type="ChEBI" id="CHEBI:57328"/>
        <dbReference type="ChEBI" id="CHEBI:456216"/>
        <dbReference type="EC" id="2.7.1.24"/>
    </reaction>
</comment>
<keyword evidence="3 5" id="KW-0067">ATP-binding</keyword>
<dbReference type="GO" id="GO:0004140">
    <property type="term" value="F:dephospho-CoA kinase activity"/>
    <property type="evidence" value="ECO:0007669"/>
    <property type="project" value="UniProtKB-EC"/>
</dbReference>
<dbReference type="EMBL" id="JAENRR010000063">
    <property type="protein sequence ID" value="MBK3519355.1"/>
    <property type="molecule type" value="Genomic_DNA"/>
</dbReference>
<comment type="similarity">
    <text evidence="1 5">Belongs to the CoaE family.</text>
</comment>
<dbReference type="InterPro" id="IPR027417">
    <property type="entry name" value="P-loop_NTPase"/>
</dbReference>
<evidence type="ECO:0000256" key="6">
    <source>
        <dbReference type="NCBIfam" id="TIGR00152"/>
    </source>
</evidence>
<evidence type="ECO:0000256" key="4">
    <source>
        <dbReference type="ARBA" id="ARBA00022993"/>
    </source>
</evidence>
<keyword evidence="5 7" id="KW-0808">Transferase</keyword>
<dbReference type="PANTHER" id="PTHR10695">
    <property type="entry name" value="DEPHOSPHO-COA KINASE-RELATED"/>
    <property type="match status" value="1"/>
</dbReference>
<comment type="caution">
    <text evidence="7">The sequence shown here is derived from an EMBL/GenBank/DDBJ whole genome shotgun (WGS) entry which is preliminary data.</text>
</comment>
<feature type="binding site" evidence="5">
    <location>
        <begin position="10"/>
        <end position="15"/>
    </location>
    <ligand>
        <name>ATP</name>
        <dbReference type="ChEBI" id="CHEBI:30616"/>
    </ligand>
</feature>
<evidence type="ECO:0000313" key="7">
    <source>
        <dbReference type="EMBL" id="MBK3519355.1"/>
    </source>
</evidence>
<comment type="subcellular location">
    <subcellularLocation>
        <location evidence="5">Cytoplasm</location>
    </subcellularLocation>
</comment>
<evidence type="ECO:0000256" key="2">
    <source>
        <dbReference type="ARBA" id="ARBA00022741"/>
    </source>
</evidence>
<accession>A0ABS1HNT2</accession>
<dbReference type="Proteomes" id="UP000605676">
    <property type="component" value="Unassembled WGS sequence"/>
</dbReference>
<keyword evidence="2 5" id="KW-0547">Nucleotide-binding</keyword>
<keyword evidence="4 5" id="KW-0173">Coenzyme A biosynthesis</keyword>
<reference evidence="7 8" key="1">
    <citation type="submission" date="2021-01" db="EMBL/GenBank/DDBJ databases">
        <title>Carboxyliciviraga sp.nov., isolated from coastal sediments.</title>
        <authorList>
            <person name="Lu D."/>
            <person name="Zhang T."/>
        </authorList>
    </citation>
    <scope>NUCLEOTIDE SEQUENCE [LARGE SCALE GENOMIC DNA]</scope>
    <source>
        <strain evidence="7 8">N1Y132</strain>
    </source>
</reference>
<dbReference type="Gene3D" id="3.40.50.300">
    <property type="entry name" value="P-loop containing nucleotide triphosphate hydrolases"/>
    <property type="match status" value="1"/>
</dbReference>
<organism evidence="7 8">
    <name type="scientific">Carboxylicivirga marina</name>
    <dbReference type="NCBI Taxonomy" id="2800988"/>
    <lineage>
        <taxon>Bacteria</taxon>
        <taxon>Pseudomonadati</taxon>
        <taxon>Bacteroidota</taxon>
        <taxon>Bacteroidia</taxon>
        <taxon>Marinilabiliales</taxon>
        <taxon>Marinilabiliaceae</taxon>
        <taxon>Carboxylicivirga</taxon>
    </lineage>
</organism>
<evidence type="ECO:0000313" key="8">
    <source>
        <dbReference type="Proteomes" id="UP000605676"/>
    </source>
</evidence>
<gene>
    <name evidence="5" type="primary">coaE</name>
    <name evidence="7" type="ORF">JIV24_18555</name>
</gene>
<comment type="pathway">
    <text evidence="5">Cofactor biosynthesis; coenzyme A biosynthesis; CoA from (R)-pantothenate: step 5/5.</text>
</comment>
<evidence type="ECO:0000256" key="3">
    <source>
        <dbReference type="ARBA" id="ARBA00022840"/>
    </source>
</evidence>
<dbReference type="HAMAP" id="MF_00376">
    <property type="entry name" value="Dephospho_CoA_kinase"/>
    <property type="match status" value="1"/>
</dbReference>
<dbReference type="InterPro" id="IPR001977">
    <property type="entry name" value="Depp_CoAkinase"/>
</dbReference>
<protein>
    <recommendedName>
        <fullName evidence="5 6">Dephospho-CoA kinase</fullName>
        <ecNumber evidence="5 6">2.7.1.24</ecNumber>
    </recommendedName>
    <alternativeName>
        <fullName evidence="5">Dephosphocoenzyme A kinase</fullName>
    </alternativeName>
</protein>
<dbReference type="PANTHER" id="PTHR10695:SF46">
    <property type="entry name" value="BIFUNCTIONAL COENZYME A SYNTHASE-RELATED"/>
    <property type="match status" value="1"/>
</dbReference>
<keyword evidence="8" id="KW-1185">Reference proteome</keyword>
<dbReference type="CDD" id="cd02022">
    <property type="entry name" value="DPCK"/>
    <property type="match status" value="1"/>
</dbReference>
<dbReference type="PROSITE" id="PS51219">
    <property type="entry name" value="DPCK"/>
    <property type="match status" value="1"/>
</dbReference>
<sequence length="193" mass="21845">MIVGLTGGIGSGKSTVAMLLRQLGLPVYEADVEAKMLINSDDSIRRAIIELLGDEAYTKHGYNRPFVANKVFNNSGLLSRLNQIVHPVVSKHFSKWVDDINSSIVFQEAAILFENGSYKKFDKNILVTAPLAIRTNRVMKRDGFSEDEVKIRISRQWTDEAKIQLTDYIIKCDGKHLVMPQVFKILKDLGWDY</sequence>